<sequence>ALASSVDFWRVAFGVDVGLSSSCLAAFWLNQDSTAFINEILTTMVEATGQWNASDTAELCGRMFEVLVGLPDAFQGERIALIFQSKVEVKGLALGIFNVAREYATNTAKWGLTNEDSVYMYINIVRTLRKNGAVVEWMSEAERRPAWSWMERALEGTRGAPGSGGGGVAGGEGVHADDDVAVSAGVGVGAVGGFVDSDDETDLGVITLMGAGVEACNGRYGHSGLFDRVGRWTKEAVVNGNTVTMCVYRCKLDDDSRKWFISVGGSGRGLN</sequence>
<protein>
    <submittedName>
        <fullName evidence="1">Uncharacterized protein</fullName>
    </submittedName>
</protein>
<reference evidence="2" key="1">
    <citation type="journal article" date="2023" name="Commun. Biol.">
        <title>Genome analysis of Parmales, the sister group of diatoms, reveals the evolutionary specialization of diatoms from phago-mixotrophs to photoautotrophs.</title>
        <authorList>
            <person name="Ban H."/>
            <person name="Sato S."/>
            <person name="Yoshikawa S."/>
            <person name="Yamada K."/>
            <person name="Nakamura Y."/>
            <person name="Ichinomiya M."/>
            <person name="Sato N."/>
            <person name="Blanc-Mathieu R."/>
            <person name="Endo H."/>
            <person name="Kuwata A."/>
            <person name="Ogata H."/>
        </authorList>
    </citation>
    <scope>NUCLEOTIDE SEQUENCE [LARGE SCALE GENOMIC DNA]</scope>
</reference>
<dbReference type="AlphaFoldDB" id="A0A9W7ESH4"/>
<evidence type="ECO:0000313" key="1">
    <source>
        <dbReference type="EMBL" id="GMH88243.1"/>
    </source>
</evidence>
<evidence type="ECO:0000313" key="2">
    <source>
        <dbReference type="Proteomes" id="UP001162640"/>
    </source>
</evidence>
<proteinExistence type="predicted"/>
<dbReference type="Proteomes" id="UP001162640">
    <property type="component" value="Unassembled WGS sequence"/>
</dbReference>
<comment type="caution">
    <text evidence="1">The sequence shown here is derived from an EMBL/GenBank/DDBJ whole genome shotgun (WGS) entry which is preliminary data.</text>
</comment>
<feature type="non-terminal residue" evidence="1">
    <location>
        <position position="1"/>
    </location>
</feature>
<name>A0A9W7ESH4_9STRA</name>
<organism evidence="1 2">
    <name type="scientific">Triparma laevis f. inornata</name>
    <dbReference type="NCBI Taxonomy" id="1714386"/>
    <lineage>
        <taxon>Eukaryota</taxon>
        <taxon>Sar</taxon>
        <taxon>Stramenopiles</taxon>
        <taxon>Ochrophyta</taxon>
        <taxon>Bolidophyceae</taxon>
        <taxon>Parmales</taxon>
        <taxon>Triparmaceae</taxon>
        <taxon>Triparma</taxon>
    </lineage>
</organism>
<dbReference type="EMBL" id="BLQM01000409">
    <property type="protein sequence ID" value="GMH88243.1"/>
    <property type="molecule type" value="Genomic_DNA"/>
</dbReference>
<gene>
    <name evidence="1" type="ORF">TL16_g11098</name>
</gene>
<accession>A0A9W7ESH4</accession>